<sequence>MWMARRLCSTESGDARHTHDQTAPLASDDESHSYDASTATPPRDMETERLVYSLEQVGRFQSRLVHHFVSLPLDRRVLYRDHLLQDSITPYQQELKGVFLALQQHVEKSSELRNELPPLTRTALRHLKAAWLTLKGLSPTHPKGAALNGTYIDEIHTFYSALLCSGVLTTESDVRLALEALQSDDLLEPSSSFYESLFIALWTFSDVQRTTGLGKSAMETSAAGCEGSSTSSVPPDLVAGEAKRLHRGLVGDLACHYMGHALAQQAPPTQSHVAVRRETWEAFFCTFANAQPAPMLMDLWWTRFLKWVDNQHAEEHSSSTQDKSENLTSESAVSSPSAPLPYQAVHAVLAWCAQSRDMERALKFFNVADKRGITLHASTTPCPALPLTLADSFGQAGSLTALSTNPFVQQLQLALLVKLMASTKSVRLDGGLRALVVRDLQRQIVPAVLYTAPWGVLNDLLSGLSVPSAMQLLRRCSLGSSESTREETRESHSGPMQPQENTSEFEARKGRDIPFYIWASLLRRCCREHLQDQAESLFSFLRHKFRLATAEKRELVEIMMRMYVTMQPSDFPSALDLFLQHVLRTPPEDPVVQPDGVLYELLVKGADSRNASMMLFLEACANGVPLTAELFEALMGSTQFTTVASLSRKLPHDYANSSLDAQLKIPAEADAHLRREEALRARGKLLYDSTGDAS</sequence>
<dbReference type="OMA" id="EIMMRMY"/>
<organism evidence="2 3">
    <name type="scientific">Leptomonas seymouri</name>
    <dbReference type="NCBI Taxonomy" id="5684"/>
    <lineage>
        <taxon>Eukaryota</taxon>
        <taxon>Discoba</taxon>
        <taxon>Euglenozoa</taxon>
        <taxon>Kinetoplastea</taxon>
        <taxon>Metakinetoplastina</taxon>
        <taxon>Trypanosomatida</taxon>
        <taxon>Trypanosomatidae</taxon>
        <taxon>Leishmaniinae</taxon>
        <taxon>Leptomonas</taxon>
    </lineage>
</organism>
<feature type="compositionally biased region" description="Polar residues" evidence="1">
    <location>
        <begin position="494"/>
        <end position="504"/>
    </location>
</feature>
<comment type="caution">
    <text evidence="2">The sequence shown here is derived from an EMBL/GenBank/DDBJ whole genome shotgun (WGS) entry which is preliminary data.</text>
</comment>
<dbReference type="EMBL" id="LJSK01000314">
    <property type="protein sequence ID" value="KPI83880.1"/>
    <property type="molecule type" value="Genomic_DNA"/>
</dbReference>
<feature type="region of interest" description="Disordered" evidence="1">
    <location>
        <begin position="315"/>
        <end position="334"/>
    </location>
</feature>
<feature type="region of interest" description="Disordered" evidence="1">
    <location>
        <begin position="8"/>
        <end position="45"/>
    </location>
</feature>
<dbReference type="AlphaFoldDB" id="A0A0N1PA97"/>
<dbReference type="Proteomes" id="UP000038009">
    <property type="component" value="Unassembled WGS sequence"/>
</dbReference>
<evidence type="ECO:0000256" key="1">
    <source>
        <dbReference type="SAM" id="MobiDB-lite"/>
    </source>
</evidence>
<proteinExistence type="predicted"/>
<feature type="compositionally biased region" description="Basic and acidic residues" evidence="1">
    <location>
        <begin position="315"/>
        <end position="325"/>
    </location>
</feature>
<feature type="region of interest" description="Disordered" evidence="1">
    <location>
        <begin position="479"/>
        <end position="504"/>
    </location>
</feature>
<keyword evidence="3" id="KW-1185">Reference proteome</keyword>
<feature type="compositionally biased region" description="Basic and acidic residues" evidence="1">
    <location>
        <begin position="483"/>
        <end position="492"/>
    </location>
</feature>
<accession>A0A0N1PA97</accession>
<dbReference type="OrthoDB" id="272249at2759"/>
<name>A0A0N1PA97_LEPSE</name>
<evidence type="ECO:0000313" key="3">
    <source>
        <dbReference type="Proteomes" id="UP000038009"/>
    </source>
</evidence>
<protein>
    <submittedName>
        <fullName evidence="2">Uncharacterized protein</fullName>
    </submittedName>
</protein>
<gene>
    <name evidence="2" type="ORF">ABL78_7078</name>
</gene>
<dbReference type="VEuPathDB" id="TriTrypDB:Lsey_0314_0060"/>
<reference evidence="2 3" key="1">
    <citation type="journal article" date="2015" name="PLoS Pathog.">
        <title>Leptomonas seymouri: Adaptations to the Dixenous Life Cycle Analyzed by Genome Sequencing, Transcriptome Profiling and Co-infection with Leishmania donovani.</title>
        <authorList>
            <person name="Kraeva N."/>
            <person name="Butenko A."/>
            <person name="Hlavacova J."/>
            <person name="Kostygov A."/>
            <person name="Myskova J."/>
            <person name="Grybchuk D."/>
            <person name="Lestinova T."/>
            <person name="Votypka J."/>
            <person name="Volf P."/>
            <person name="Opperdoes F."/>
            <person name="Flegontov P."/>
            <person name="Lukes J."/>
            <person name="Yurchenko V."/>
        </authorList>
    </citation>
    <scope>NUCLEOTIDE SEQUENCE [LARGE SCALE GENOMIC DNA]</scope>
    <source>
        <strain evidence="2 3">ATCC 30220</strain>
    </source>
</reference>
<evidence type="ECO:0000313" key="2">
    <source>
        <dbReference type="EMBL" id="KPI83880.1"/>
    </source>
</evidence>